<comment type="caution">
    <text evidence="1">The sequence shown here is derived from an EMBL/GenBank/DDBJ whole genome shotgun (WGS) entry which is preliminary data.</text>
</comment>
<evidence type="ECO:0000313" key="2">
    <source>
        <dbReference type="Proteomes" id="UP000335636"/>
    </source>
</evidence>
<keyword evidence="2" id="KW-1185">Reference proteome</keyword>
<accession>A0A5E4AH11</accession>
<proteinExistence type="predicted"/>
<reference evidence="1" key="1">
    <citation type="submission" date="2019-04" db="EMBL/GenBank/DDBJ databases">
        <authorList>
            <person name="Alioto T."/>
            <person name="Alioto T."/>
        </authorList>
    </citation>
    <scope>NUCLEOTIDE SEQUENCE [LARGE SCALE GENOMIC DNA]</scope>
</reference>
<organism evidence="1 2">
    <name type="scientific">Marmota monax</name>
    <name type="common">Woodchuck</name>
    <dbReference type="NCBI Taxonomy" id="9995"/>
    <lineage>
        <taxon>Eukaryota</taxon>
        <taxon>Metazoa</taxon>
        <taxon>Chordata</taxon>
        <taxon>Craniata</taxon>
        <taxon>Vertebrata</taxon>
        <taxon>Euteleostomi</taxon>
        <taxon>Mammalia</taxon>
        <taxon>Eutheria</taxon>
        <taxon>Euarchontoglires</taxon>
        <taxon>Glires</taxon>
        <taxon>Rodentia</taxon>
        <taxon>Sciuromorpha</taxon>
        <taxon>Sciuridae</taxon>
        <taxon>Xerinae</taxon>
        <taxon>Marmotini</taxon>
        <taxon>Marmota</taxon>
    </lineage>
</organism>
<gene>
    <name evidence="1" type="ORF">MONAX_5E041192</name>
</gene>
<evidence type="ECO:0000313" key="1">
    <source>
        <dbReference type="EMBL" id="VTJ56051.1"/>
    </source>
</evidence>
<sequence length="175" mass="19457">MGCTTLMTVFGMESRNSQCSSVAGFNAQQIASTLPASSIEGRATIPAPYLTGRHTLHGHIVSDVSRYDLNFWRQTWFTIMKTGCYPRRESRNGCVQWTPGSLVHKNQNLFPRNEHSSSDIILLPVQTAPQVQVAKHPRARVSGLSEYLSPTWGHPLCQGCLVSPAWGPFSKFPWV</sequence>
<protein>
    <submittedName>
        <fullName evidence="1">Uncharacterized protein</fullName>
    </submittedName>
</protein>
<dbReference type="AlphaFoldDB" id="A0A5E4AH11"/>
<dbReference type="Proteomes" id="UP000335636">
    <property type="component" value="Unassembled WGS sequence"/>
</dbReference>
<dbReference type="EMBL" id="CABDUW010000061">
    <property type="protein sequence ID" value="VTJ56051.1"/>
    <property type="molecule type" value="Genomic_DNA"/>
</dbReference>
<name>A0A5E4AH11_MARMO</name>